<gene>
    <name evidence="6" type="ORF">PGQ11_006221</name>
</gene>
<comment type="similarity">
    <text evidence="3">Belongs to the secreted LysM effector family.</text>
</comment>
<evidence type="ECO:0000256" key="2">
    <source>
        <dbReference type="ARBA" id="ARBA00023026"/>
    </source>
</evidence>
<protein>
    <submittedName>
        <fullName evidence="6">Carbohydrate-binding module family 50</fullName>
    </submittedName>
</protein>
<feature type="chain" id="PRO_5047128625" evidence="4">
    <location>
        <begin position="33"/>
        <end position="286"/>
    </location>
</feature>
<dbReference type="InterPro" id="IPR052210">
    <property type="entry name" value="LysM1-like"/>
</dbReference>
<sequence>MAGDLSSTAAIGRNMMMMIGIFIVLMYSFAEAAQDRLQLRDTAAVSVSAISLNPTASEPTCVSSNVYVTKAGDTCDSVAQAHNVSSATMFYINPNILDCSAIRKGTSLCLPLPCDTVRTVKDGEDCTDIAIEYLLSTVKLIAFNSQLKRDCSNLHGADPSWGSTLCVSTPGGDYSAKPASNFPVNGGKGGIKVQTEYKIVEPPSDAVTVAANNSLACGAWYVHNGEMLQCAQICLSNYITFREFTAANPSLKTTTCDGDLVKGNAYCVAPMPEWVLGTEGSDGAPW</sequence>
<dbReference type="InterPro" id="IPR036779">
    <property type="entry name" value="LysM_dom_sf"/>
</dbReference>
<keyword evidence="7" id="KW-1185">Reference proteome</keyword>
<evidence type="ECO:0000256" key="4">
    <source>
        <dbReference type="SAM" id="SignalP"/>
    </source>
</evidence>
<evidence type="ECO:0000313" key="6">
    <source>
        <dbReference type="EMBL" id="KAK8867643.1"/>
    </source>
</evidence>
<dbReference type="PANTHER" id="PTHR34997">
    <property type="entry name" value="AM15"/>
    <property type="match status" value="1"/>
</dbReference>
<dbReference type="PANTHER" id="PTHR34997:SF16">
    <property type="entry name" value="LYSM DOMAIN-CONTAINING PROTEIN"/>
    <property type="match status" value="1"/>
</dbReference>
<feature type="domain" description="LysM" evidence="5">
    <location>
        <begin position="65"/>
        <end position="110"/>
    </location>
</feature>
<keyword evidence="1" id="KW-0147">Chitin-binding</keyword>
<dbReference type="PROSITE" id="PS51782">
    <property type="entry name" value="LYSM"/>
    <property type="match status" value="1"/>
</dbReference>
<evidence type="ECO:0000256" key="3">
    <source>
        <dbReference type="ARBA" id="ARBA00044955"/>
    </source>
</evidence>
<dbReference type="CDD" id="cd00118">
    <property type="entry name" value="LysM"/>
    <property type="match status" value="1"/>
</dbReference>
<dbReference type="Proteomes" id="UP001390339">
    <property type="component" value="Unassembled WGS sequence"/>
</dbReference>
<dbReference type="Pfam" id="PF01476">
    <property type="entry name" value="LysM"/>
    <property type="match status" value="1"/>
</dbReference>
<feature type="signal peptide" evidence="4">
    <location>
        <begin position="1"/>
        <end position="32"/>
    </location>
</feature>
<organism evidence="6 7">
    <name type="scientific">Apiospora arundinis</name>
    <dbReference type="NCBI Taxonomy" id="335852"/>
    <lineage>
        <taxon>Eukaryota</taxon>
        <taxon>Fungi</taxon>
        <taxon>Dikarya</taxon>
        <taxon>Ascomycota</taxon>
        <taxon>Pezizomycotina</taxon>
        <taxon>Sordariomycetes</taxon>
        <taxon>Xylariomycetidae</taxon>
        <taxon>Amphisphaeriales</taxon>
        <taxon>Apiosporaceae</taxon>
        <taxon>Apiospora</taxon>
    </lineage>
</organism>
<dbReference type="Gene3D" id="3.10.350.10">
    <property type="entry name" value="LysM domain"/>
    <property type="match status" value="2"/>
</dbReference>
<dbReference type="SUPFAM" id="SSF54106">
    <property type="entry name" value="LysM domain"/>
    <property type="match status" value="1"/>
</dbReference>
<keyword evidence="4" id="KW-0732">Signal</keyword>
<name>A0ABR2IS19_9PEZI</name>
<keyword evidence="2" id="KW-0843">Virulence</keyword>
<reference evidence="6 7" key="1">
    <citation type="journal article" date="2024" name="IMA Fungus">
        <title>Apiospora arundinis, a panoply of carbohydrate-active enzymes and secondary metabolites.</title>
        <authorList>
            <person name="Sorensen T."/>
            <person name="Petersen C."/>
            <person name="Muurmann A.T."/>
            <person name="Christiansen J.V."/>
            <person name="Brundto M.L."/>
            <person name="Overgaard C.K."/>
            <person name="Boysen A.T."/>
            <person name="Wollenberg R.D."/>
            <person name="Larsen T.O."/>
            <person name="Sorensen J.L."/>
            <person name="Nielsen K.L."/>
            <person name="Sondergaard T.E."/>
        </authorList>
    </citation>
    <scope>NUCLEOTIDE SEQUENCE [LARGE SCALE GENOMIC DNA]</scope>
    <source>
        <strain evidence="6 7">AAU 773</strain>
    </source>
</reference>
<accession>A0ABR2IS19</accession>
<evidence type="ECO:0000259" key="5">
    <source>
        <dbReference type="PROSITE" id="PS51782"/>
    </source>
</evidence>
<dbReference type="InterPro" id="IPR018392">
    <property type="entry name" value="LysM"/>
</dbReference>
<comment type="caution">
    <text evidence="6">The sequence shown here is derived from an EMBL/GenBank/DDBJ whole genome shotgun (WGS) entry which is preliminary data.</text>
</comment>
<evidence type="ECO:0000256" key="1">
    <source>
        <dbReference type="ARBA" id="ARBA00022669"/>
    </source>
</evidence>
<dbReference type="SMART" id="SM00257">
    <property type="entry name" value="LysM"/>
    <property type="match status" value="2"/>
</dbReference>
<proteinExistence type="inferred from homology"/>
<dbReference type="EMBL" id="JAPCWZ010000004">
    <property type="protein sequence ID" value="KAK8867643.1"/>
    <property type="molecule type" value="Genomic_DNA"/>
</dbReference>
<evidence type="ECO:0000313" key="7">
    <source>
        <dbReference type="Proteomes" id="UP001390339"/>
    </source>
</evidence>